<gene>
    <name evidence="1" type="ORF">RRG08_039997</name>
</gene>
<dbReference type="AlphaFoldDB" id="A0AAE1DBH6"/>
<name>A0AAE1DBH6_9GAST</name>
<keyword evidence="2" id="KW-1185">Reference proteome</keyword>
<dbReference type="EMBL" id="JAWDGP010004442">
    <property type="protein sequence ID" value="KAK3764401.1"/>
    <property type="molecule type" value="Genomic_DNA"/>
</dbReference>
<organism evidence="1 2">
    <name type="scientific">Elysia crispata</name>
    <name type="common">lettuce slug</name>
    <dbReference type="NCBI Taxonomy" id="231223"/>
    <lineage>
        <taxon>Eukaryota</taxon>
        <taxon>Metazoa</taxon>
        <taxon>Spiralia</taxon>
        <taxon>Lophotrochozoa</taxon>
        <taxon>Mollusca</taxon>
        <taxon>Gastropoda</taxon>
        <taxon>Heterobranchia</taxon>
        <taxon>Euthyneura</taxon>
        <taxon>Panpulmonata</taxon>
        <taxon>Sacoglossa</taxon>
        <taxon>Placobranchoidea</taxon>
        <taxon>Plakobranchidae</taxon>
        <taxon>Elysia</taxon>
    </lineage>
</organism>
<comment type="caution">
    <text evidence="1">The sequence shown here is derived from an EMBL/GenBank/DDBJ whole genome shotgun (WGS) entry which is preliminary data.</text>
</comment>
<sequence>MASGRDPLGSCRTDDIGLYCYMGLGQLYRKAGHPLLFLDTLAQLFETVSTLGRDMSLYQDPTPAFSYRVIHGKHKPPVYIVQPIAQKGC</sequence>
<dbReference type="Proteomes" id="UP001283361">
    <property type="component" value="Unassembled WGS sequence"/>
</dbReference>
<protein>
    <submittedName>
        <fullName evidence="1">Uncharacterized protein</fullName>
    </submittedName>
</protein>
<proteinExistence type="predicted"/>
<evidence type="ECO:0000313" key="1">
    <source>
        <dbReference type="EMBL" id="KAK3764401.1"/>
    </source>
</evidence>
<reference evidence="1" key="1">
    <citation type="journal article" date="2023" name="G3 (Bethesda)">
        <title>A reference genome for the long-term kleptoplast-retaining sea slug Elysia crispata morphotype clarki.</title>
        <authorList>
            <person name="Eastman K.E."/>
            <person name="Pendleton A.L."/>
            <person name="Shaikh M.A."/>
            <person name="Suttiyut T."/>
            <person name="Ogas R."/>
            <person name="Tomko P."/>
            <person name="Gavelis G."/>
            <person name="Widhalm J.R."/>
            <person name="Wisecaver J.H."/>
        </authorList>
    </citation>
    <scope>NUCLEOTIDE SEQUENCE</scope>
    <source>
        <strain evidence="1">ECLA1</strain>
    </source>
</reference>
<accession>A0AAE1DBH6</accession>
<evidence type="ECO:0000313" key="2">
    <source>
        <dbReference type="Proteomes" id="UP001283361"/>
    </source>
</evidence>